<dbReference type="PANTHER" id="PTHR30368">
    <property type="entry name" value="SULFATE-BINDING PROTEIN"/>
    <property type="match status" value="1"/>
</dbReference>
<dbReference type="InterPro" id="IPR005669">
    <property type="entry name" value="Thiosulph/SO4-bd"/>
</dbReference>
<accession>A0A377GY68</accession>
<keyword evidence="4 6" id="KW-0732">Signal</keyword>
<dbReference type="GO" id="GO:0042597">
    <property type="term" value="C:periplasmic space"/>
    <property type="evidence" value="ECO:0007669"/>
    <property type="project" value="UniProtKB-SubCell"/>
</dbReference>
<evidence type="ECO:0000313" key="7">
    <source>
        <dbReference type="EMBL" id="STO31947.1"/>
    </source>
</evidence>
<evidence type="ECO:0000256" key="2">
    <source>
        <dbReference type="ARBA" id="ARBA00006099"/>
    </source>
</evidence>
<evidence type="ECO:0000313" key="8">
    <source>
        <dbReference type="Proteomes" id="UP000255328"/>
    </source>
</evidence>
<feature type="signal peptide" evidence="6">
    <location>
        <begin position="1"/>
        <end position="20"/>
    </location>
</feature>
<comment type="subcellular location">
    <subcellularLocation>
        <location evidence="1">Periplasm</location>
    </subcellularLocation>
</comment>
<dbReference type="PANTHER" id="PTHR30368:SF2">
    <property type="entry name" value="SULFATE-BINDING PROTEIN"/>
    <property type="match status" value="1"/>
</dbReference>
<evidence type="ECO:0000256" key="1">
    <source>
        <dbReference type="ARBA" id="ARBA00004418"/>
    </source>
</evidence>
<feature type="chain" id="PRO_5016994703" evidence="6">
    <location>
        <begin position="21"/>
        <end position="251"/>
    </location>
</feature>
<dbReference type="Proteomes" id="UP000255328">
    <property type="component" value="Unassembled WGS sequence"/>
</dbReference>
<protein>
    <submittedName>
        <fullName evidence="7">Molybdate ABC transporter periplasmic molybdate-binding protein</fullName>
    </submittedName>
</protein>
<dbReference type="GO" id="GO:0140104">
    <property type="term" value="F:molecular carrier activity"/>
    <property type="evidence" value="ECO:0007669"/>
    <property type="project" value="InterPro"/>
</dbReference>
<reference evidence="7 8" key="1">
    <citation type="submission" date="2018-06" db="EMBL/GenBank/DDBJ databases">
        <authorList>
            <consortium name="Pathogen Informatics"/>
            <person name="Doyle S."/>
        </authorList>
    </citation>
    <scope>NUCLEOTIDE SEQUENCE [LARGE SCALE GENOMIC DNA]</scope>
    <source>
        <strain evidence="7 8">NCTC10723</strain>
    </source>
</reference>
<evidence type="ECO:0000256" key="3">
    <source>
        <dbReference type="ARBA" id="ARBA00022448"/>
    </source>
</evidence>
<organism evidence="7 8">
    <name type="scientific">Fusobacterium necrogenes</name>
    <dbReference type="NCBI Taxonomy" id="858"/>
    <lineage>
        <taxon>Bacteria</taxon>
        <taxon>Fusobacteriati</taxon>
        <taxon>Fusobacteriota</taxon>
        <taxon>Fusobacteriia</taxon>
        <taxon>Fusobacteriales</taxon>
        <taxon>Fusobacteriaceae</taxon>
        <taxon>Fusobacterium</taxon>
    </lineage>
</organism>
<sequence>MLKKIFLMGAILTVSLTAFADINLYGPGGPHTALQKVAKKYEEKTGIKVNVNFGPQSTWNERAKVDADILFGSSEQSAIAIADDHKERFDVNEIEPLYLRRAIILVKKGNPKKIKGLKDLANKKVGIIAPEGMGKSNTSGTGAWEDMIGRTKNIDIVKKFRKNIVSFTPNSGTARNLFLNDDKVDAWITWIDWAKSNPGYGDIVEIEKDLVVYRDLNLVARKNANKEILDFIKFAESKEVESIYKELGWER</sequence>
<keyword evidence="8" id="KW-1185">Reference proteome</keyword>
<evidence type="ECO:0000256" key="4">
    <source>
        <dbReference type="ARBA" id="ARBA00022729"/>
    </source>
</evidence>
<dbReference type="AlphaFoldDB" id="A0A377GY68"/>
<dbReference type="EMBL" id="UGGU01000003">
    <property type="protein sequence ID" value="STO31947.1"/>
    <property type="molecule type" value="Genomic_DNA"/>
</dbReference>
<dbReference type="SUPFAM" id="SSF53850">
    <property type="entry name" value="Periplasmic binding protein-like II"/>
    <property type="match status" value="1"/>
</dbReference>
<dbReference type="GO" id="GO:1902358">
    <property type="term" value="P:sulfate transmembrane transport"/>
    <property type="evidence" value="ECO:0007669"/>
    <property type="project" value="InterPro"/>
</dbReference>
<evidence type="ECO:0000256" key="5">
    <source>
        <dbReference type="ARBA" id="ARBA00022764"/>
    </source>
</evidence>
<keyword evidence="5" id="KW-0574">Periplasm</keyword>
<name>A0A377GY68_9FUSO</name>
<dbReference type="OrthoDB" id="9804758at2"/>
<gene>
    <name evidence="7" type="ORF">NCTC10723_01411</name>
</gene>
<evidence type="ECO:0000256" key="6">
    <source>
        <dbReference type="SAM" id="SignalP"/>
    </source>
</evidence>
<keyword evidence="3" id="KW-0813">Transport</keyword>
<dbReference type="Pfam" id="PF13531">
    <property type="entry name" value="SBP_bac_11"/>
    <property type="match status" value="1"/>
</dbReference>
<dbReference type="Gene3D" id="3.40.190.10">
    <property type="entry name" value="Periplasmic binding protein-like II"/>
    <property type="match status" value="2"/>
</dbReference>
<dbReference type="RefSeq" id="WP_115270712.1">
    <property type="nucleotide sequence ID" value="NZ_UGGU01000003.1"/>
</dbReference>
<comment type="similarity">
    <text evidence="2">Belongs to the prokaryotic sulfate-binding protein family.</text>
</comment>
<dbReference type="CDD" id="cd13519">
    <property type="entry name" value="PBP2_PEB3_AcfC"/>
    <property type="match status" value="1"/>
</dbReference>
<proteinExistence type="inferred from homology"/>